<dbReference type="KEGG" id="avu:BK816_02270"/>
<name>A0A1D9MJB0_9ACTO</name>
<keyword evidence="4" id="KW-0175">Coiled coil</keyword>
<dbReference type="SUPFAM" id="SSF57997">
    <property type="entry name" value="Tropomyosin"/>
    <property type="match status" value="1"/>
</dbReference>
<dbReference type="PANTHER" id="PTHR10628">
    <property type="entry name" value="SIALIDASE"/>
    <property type="match status" value="1"/>
</dbReference>
<dbReference type="InterPro" id="IPR001119">
    <property type="entry name" value="SLH_dom"/>
</dbReference>
<dbReference type="EMBL" id="CP017812">
    <property type="protein sequence ID" value="AOZ72269.1"/>
    <property type="molecule type" value="Genomic_DNA"/>
</dbReference>
<dbReference type="CDD" id="cd15482">
    <property type="entry name" value="Sialidase_non-viral"/>
    <property type="match status" value="1"/>
</dbReference>
<dbReference type="EC" id="3.2.1.18" evidence="3"/>
<evidence type="ECO:0000256" key="4">
    <source>
        <dbReference type="SAM" id="Coils"/>
    </source>
</evidence>
<comment type="similarity">
    <text evidence="2">Belongs to the glycosyl hydrolase 33 family.</text>
</comment>
<evidence type="ECO:0000313" key="7">
    <source>
        <dbReference type="EMBL" id="AOZ72269.1"/>
    </source>
</evidence>
<dbReference type="GO" id="GO:0006689">
    <property type="term" value="P:ganglioside catabolic process"/>
    <property type="evidence" value="ECO:0007669"/>
    <property type="project" value="TreeGrafter"/>
</dbReference>
<protein>
    <recommendedName>
        <fullName evidence="3">exo-alpha-sialidase</fullName>
        <ecNumber evidence="3">3.2.1.18</ecNumber>
    </recommendedName>
</protein>
<feature type="domain" description="SLH" evidence="6">
    <location>
        <begin position="978"/>
        <end position="1043"/>
    </location>
</feature>
<feature type="signal peptide" evidence="5">
    <location>
        <begin position="1"/>
        <end position="36"/>
    </location>
</feature>
<evidence type="ECO:0000256" key="5">
    <source>
        <dbReference type="SAM" id="SignalP"/>
    </source>
</evidence>
<dbReference type="PROSITE" id="PS51272">
    <property type="entry name" value="SLH"/>
    <property type="match status" value="3"/>
</dbReference>
<dbReference type="OrthoDB" id="7294637at2"/>
<comment type="catalytic activity">
    <reaction evidence="1">
        <text>Hydrolysis of alpha-(2-&gt;3)-, alpha-(2-&gt;6)-, alpha-(2-&gt;8)- glycosidic linkages of terminal sialic acid residues in oligosaccharides, glycoproteins, glycolipids, colominic acid and synthetic substrates.</text>
        <dbReference type="EC" id="3.2.1.18"/>
    </reaction>
</comment>
<sequence length="1167" mass="128766">MSATHRSRRVIAAATLGLGSLMLSMVPAVVPNVAQAAEDKITYQLIRTDSLGDTVREGDRLTFKVTYRNNTGEALTAFPAKSNISDLDVNTGHNCRWVDLPGNSFKECPFPYHVVTAEDAQRGKFVPRVEWKVTRDRNGEQVVQDGMVTELPAIKVVGGVAPDPLGTPRDYAIGESARLANAGAAGFQCHRIPALTKTPINGWLIAAWDGRPFNCADAPQANSIIYRISKDGGKSWTPIKTALAGKTSPGNQKYGYSDPSFVVDRETNKIFLFSVKSFNQGIAGSHLGTDPNDRNVIHASVAESDDDGLTWKNVRTITKAITNDPSTWRFRFAASGEGIQLKYGEHKGRLIQQYTTAINDKGWHANSVYSDDHGVTWKSGEPTPQQGADENKVVELSDGRLMVNTRTRSANGPGGNHRMFATSDDQGQTWSNWQVAWDLVDPVNNASIIRAFPDAPKDSMRAKILLFSNAYGSTRQNGYVRVSYDNGMNWNEGRQFKDGAMQYSTLTPLGDGKYGLLYEGESSTINYMTIDQNWLHLKDPGAEAMDPAPALRAAVDKVAQLEEELAAKEATLASLQADKAALEKAKQDLEGQKAELEKAKGDLEATQAQLTKEKSALEAERDSLQKSHDALNQDKVELTETVETLEGEKQVLQEQKSALESKQEALQAKIVALESDGKDHTEQIKQLKSDLADVENTLADTRQQLADTASELATTKDALGETEAKLAKTSEELSGTKADLANKDAKLAETAGELAKTKGELDTTRDKLVKTAEDLEKTQTALTKKTEELHETNGDLSKSEAELAAKTEELKKTQTELEQTKSELEKSLDEHQNAAELAKTKAELARVNGELGKVNAELAKVKELEAKKVAREEFDRLKDELAKTNAELEKVRESEGKKVAKEKVDQLDQELAKTKAELEKVRESEAKKVAKEKVDQLNQELAKLKVELEKAKKKEGAKTAEDLMRQINQRVAKAPKAIADPFKDVKVNSPFANEIYWLAKSPEQVSTGYADGTFRPKLPVTREAMAAFLYRLAGSPKVTAKKQFKDVPANYQFAKEITWLSQTGITTGWADGTFRPRQPIERHAMAAFMNRACVKTNLCSPALKNLKVDPLLPKFKDMGEGKLFDREVQWMQQAGITTGWADGTFRPENSVTREAMAAFLYRLRFNR</sequence>
<dbReference type="GO" id="GO:0009313">
    <property type="term" value="P:oligosaccharide catabolic process"/>
    <property type="evidence" value="ECO:0007669"/>
    <property type="project" value="TreeGrafter"/>
</dbReference>
<dbReference type="GO" id="GO:0005737">
    <property type="term" value="C:cytoplasm"/>
    <property type="evidence" value="ECO:0007669"/>
    <property type="project" value="TreeGrafter"/>
</dbReference>
<dbReference type="Gene3D" id="1.20.5.1000">
    <property type="entry name" value="arf6 gtpase in complex with a specific effector, jip4"/>
    <property type="match status" value="1"/>
</dbReference>
<reference evidence="7 8" key="1">
    <citation type="submission" date="2016-10" db="EMBL/GenBank/DDBJ databases">
        <title>Actinomyces aegypiusis sp. nov., isolated from the Aegypius monachus in Qinghai Tibet Plateau China.</title>
        <authorList>
            <person name="Wang Y."/>
        </authorList>
    </citation>
    <scope>NUCLEOTIDE SEQUENCE [LARGE SCALE GENOMIC DNA]</scope>
    <source>
        <strain evidence="7 8">VUL4_3</strain>
    </source>
</reference>
<dbReference type="InterPro" id="IPR026856">
    <property type="entry name" value="Sialidase_fam"/>
</dbReference>
<keyword evidence="8" id="KW-1185">Reference proteome</keyword>
<dbReference type="Gene3D" id="2.120.10.10">
    <property type="match status" value="1"/>
</dbReference>
<dbReference type="Proteomes" id="UP000176288">
    <property type="component" value="Chromosome"/>
</dbReference>
<evidence type="ECO:0000256" key="2">
    <source>
        <dbReference type="ARBA" id="ARBA00009348"/>
    </source>
</evidence>
<evidence type="ECO:0000259" key="6">
    <source>
        <dbReference type="PROSITE" id="PS51272"/>
    </source>
</evidence>
<evidence type="ECO:0000313" key="8">
    <source>
        <dbReference type="Proteomes" id="UP000176288"/>
    </source>
</evidence>
<accession>A0A1D9MJB0</accession>
<dbReference type="RefSeq" id="WP_071163735.1">
    <property type="nucleotide sequence ID" value="NZ_CP017812.1"/>
</dbReference>
<dbReference type="PANTHER" id="PTHR10628:SF30">
    <property type="entry name" value="EXO-ALPHA-SIALIDASE"/>
    <property type="match status" value="1"/>
</dbReference>
<organism evidence="7 8">
    <name type="scientific">Boudabousia tangfeifanii</name>
    <dbReference type="NCBI Taxonomy" id="1912795"/>
    <lineage>
        <taxon>Bacteria</taxon>
        <taxon>Bacillati</taxon>
        <taxon>Actinomycetota</taxon>
        <taxon>Actinomycetes</taxon>
        <taxon>Actinomycetales</taxon>
        <taxon>Actinomycetaceae</taxon>
        <taxon>Boudabousia</taxon>
    </lineage>
</organism>
<dbReference type="InterPro" id="IPR036278">
    <property type="entry name" value="Sialidase_sf"/>
</dbReference>
<dbReference type="SUPFAM" id="SSF50939">
    <property type="entry name" value="Sialidases"/>
    <property type="match status" value="1"/>
</dbReference>
<dbReference type="Pfam" id="PF13088">
    <property type="entry name" value="BNR_2"/>
    <property type="match status" value="1"/>
</dbReference>
<dbReference type="GO" id="GO:0004308">
    <property type="term" value="F:exo-alpha-sialidase activity"/>
    <property type="evidence" value="ECO:0007669"/>
    <property type="project" value="UniProtKB-EC"/>
</dbReference>
<evidence type="ECO:0000256" key="1">
    <source>
        <dbReference type="ARBA" id="ARBA00000427"/>
    </source>
</evidence>
<proteinExistence type="inferred from homology"/>
<feature type="chain" id="PRO_5009443699" description="exo-alpha-sialidase" evidence="5">
    <location>
        <begin position="37"/>
        <end position="1167"/>
    </location>
</feature>
<dbReference type="Gene3D" id="1.10.287.1490">
    <property type="match status" value="1"/>
</dbReference>
<dbReference type="STRING" id="1912795.BK816_02270"/>
<keyword evidence="5" id="KW-0732">Signal</keyword>
<evidence type="ECO:0000256" key="3">
    <source>
        <dbReference type="ARBA" id="ARBA00012733"/>
    </source>
</evidence>
<dbReference type="AlphaFoldDB" id="A0A1D9MJB0"/>
<dbReference type="GO" id="GO:0016020">
    <property type="term" value="C:membrane"/>
    <property type="evidence" value="ECO:0007669"/>
    <property type="project" value="TreeGrafter"/>
</dbReference>
<dbReference type="InterPro" id="IPR011040">
    <property type="entry name" value="Sialidase"/>
</dbReference>
<feature type="domain" description="SLH" evidence="6">
    <location>
        <begin position="1044"/>
        <end position="1103"/>
    </location>
</feature>
<gene>
    <name evidence="7" type="ORF">BK816_02270</name>
</gene>
<feature type="coiled-coil region" evidence="4">
    <location>
        <begin position="789"/>
        <end position="961"/>
    </location>
</feature>
<feature type="coiled-coil region" evidence="4">
    <location>
        <begin position="551"/>
        <end position="732"/>
    </location>
</feature>
<dbReference type="Pfam" id="PF00395">
    <property type="entry name" value="SLH"/>
    <property type="match status" value="3"/>
</dbReference>
<feature type="domain" description="SLH" evidence="6">
    <location>
        <begin position="1111"/>
        <end position="1167"/>
    </location>
</feature>